<evidence type="ECO:0008006" key="3">
    <source>
        <dbReference type="Google" id="ProtNLM"/>
    </source>
</evidence>
<dbReference type="KEGG" id="pmaw:MACH26_15440"/>
<proteinExistence type="predicted"/>
<reference evidence="1" key="1">
    <citation type="submission" date="2023-01" db="EMBL/GenBank/DDBJ databases">
        <title>Complete genome sequence of Planctobacterium marinum strain Dej080120_11.</title>
        <authorList>
            <person name="Ueki S."/>
            <person name="Maruyama F."/>
        </authorList>
    </citation>
    <scope>NUCLEOTIDE SEQUENCE</scope>
    <source>
        <strain evidence="1">Dej080120_11</strain>
    </source>
</reference>
<sequence length="178" mass="20312">MRIFSYKGTEMKKHSLLMIVALFSSGLAIGQQQNSGKEDYGERIEVRGKKTPMYFYSAMQQAEIDLYDQVNKQLKDDRYKVSCQRESQIGTNLKQKRCLPNFVRARMAFETQKARESGGPPLTLEQVEALVGKERQEAMNAVAKVIERNPELLELLVKYQSSVAAWEKSKAEEVAARN</sequence>
<dbReference type="AlphaFoldDB" id="A0AA48HFJ2"/>
<protein>
    <recommendedName>
        <fullName evidence="3">DUF4168 domain-containing protein</fullName>
    </recommendedName>
</protein>
<name>A0AA48HFJ2_9ALTE</name>
<dbReference type="EMBL" id="AP027272">
    <property type="protein sequence ID" value="BDX06023.1"/>
    <property type="molecule type" value="Genomic_DNA"/>
</dbReference>
<evidence type="ECO:0000313" key="2">
    <source>
        <dbReference type="Proteomes" id="UP001333710"/>
    </source>
</evidence>
<dbReference type="Proteomes" id="UP001333710">
    <property type="component" value="Chromosome"/>
</dbReference>
<organism evidence="1 2">
    <name type="scientific">Planctobacterium marinum</name>
    <dbReference type="NCBI Taxonomy" id="1631968"/>
    <lineage>
        <taxon>Bacteria</taxon>
        <taxon>Pseudomonadati</taxon>
        <taxon>Pseudomonadota</taxon>
        <taxon>Gammaproteobacteria</taxon>
        <taxon>Alteromonadales</taxon>
        <taxon>Alteromonadaceae</taxon>
        <taxon>Planctobacterium</taxon>
    </lineage>
</organism>
<evidence type="ECO:0000313" key="1">
    <source>
        <dbReference type="EMBL" id="BDX06023.1"/>
    </source>
</evidence>
<gene>
    <name evidence="1" type="ORF">MACH26_15440</name>
</gene>
<keyword evidence="2" id="KW-1185">Reference proteome</keyword>
<accession>A0AA48HFJ2</accession>